<reference evidence="2" key="1">
    <citation type="submission" date="2014-11" db="EMBL/GenBank/DDBJ databases">
        <authorList>
            <person name="Amaro Gonzalez C."/>
        </authorList>
    </citation>
    <scope>NUCLEOTIDE SEQUENCE</scope>
</reference>
<evidence type="ECO:0000256" key="1">
    <source>
        <dbReference type="SAM" id="SignalP"/>
    </source>
</evidence>
<organism evidence="2">
    <name type="scientific">Anguilla anguilla</name>
    <name type="common">European freshwater eel</name>
    <name type="synonym">Muraena anguilla</name>
    <dbReference type="NCBI Taxonomy" id="7936"/>
    <lineage>
        <taxon>Eukaryota</taxon>
        <taxon>Metazoa</taxon>
        <taxon>Chordata</taxon>
        <taxon>Craniata</taxon>
        <taxon>Vertebrata</taxon>
        <taxon>Euteleostomi</taxon>
        <taxon>Actinopterygii</taxon>
        <taxon>Neopterygii</taxon>
        <taxon>Teleostei</taxon>
        <taxon>Anguilliformes</taxon>
        <taxon>Anguillidae</taxon>
        <taxon>Anguilla</taxon>
    </lineage>
</organism>
<reference evidence="2" key="2">
    <citation type="journal article" date="2015" name="Fish Shellfish Immunol.">
        <title>Early steps in the European eel (Anguilla anguilla)-Vibrio vulnificus interaction in the gills: Role of the RtxA13 toxin.</title>
        <authorList>
            <person name="Callol A."/>
            <person name="Pajuelo D."/>
            <person name="Ebbesson L."/>
            <person name="Teles M."/>
            <person name="MacKenzie S."/>
            <person name="Amaro C."/>
        </authorList>
    </citation>
    <scope>NUCLEOTIDE SEQUENCE</scope>
</reference>
<evidence type="ECO:0000313" key="2">
    <source>
        <dbReference type="EMBL" id="JAH23520.1"/>
    </source>
</evidence>
<keyword evidence="1" id="KW-0732">Signal</keyword>
<name>A0A0E9R4W6_ANGAN</name>
<proteinExistence type="predicted"/>
<dbReference type="AlphaFoldDB" id="A0A0E9R4W6"/>
<accession>A0A0E9R4W6</accession>
<sequence length="52" mass="5802">MGRLQFDPLCKILLLTQVLSNFCSLLAMKTERFRECAPLSLSMCGTHANVCP</sequence>
<feature type="chain" id="PRO_5002431426" evidence="1">
    <location>
        <begin position="21"/>
        <end position="52"/>
    </location>
</feature>
<protein>
    <submittedName>
        <fullName evidence="2">Uncharacterized protein</fullName>
    </submittedName>
</protein>
<dbReference type="EMBL" id="GBXM01085057">
    <property type="protein sequence ID" value="JAH23520.1"/>
    <property type="molecule type" value="Transcribed_RNA"/>
</dbReference>
<feature type="signal peptide" evidence="1">
    <location>
        <begin position="1"/>
        <end position="20"/>
    </location>
</feature>